<keyword evidence="5" id="KW-1185">Reference proteome</keyword>
<evidence type="ECO:0000256" key="2">
    <source>
        <dbReference type="SAM" id="Coils"/>
    </source>
</evidence>
<reference evidence="4 5" key="1">
    <citation type="submission" date="2011-05" db="EMBL/GenBank/DDBJ databases">
        <title>Complete sequence of Desulfotomaculum carboxydivorans CO-1-SRB.</title>
        <authorList>
            <consortium name="US DOE Joint Genome Institute"/>
            <person name="Lucas S."/>
            <person name="Han J."/>
            <person name="Lapidus A."/>
            <person name="Cheng J.-F."/>
            <person name="Goodwin L."/>
            <person name="Pitluck S."/>
            <person name="Peters L."/>
            <person name="Mikhailova N."/>
            <person name="Lu M."/>
            <person name="Han C."/>
            <person name="Tapia R."/>
            <person name="Land M."/>
            <person name="Hauser L."/>
            <person name="Kyrpides N."/>
            <person name="Ivanova N."/>
            <person name="Pagani I."/>
            <person name="Stams A."/>
            <person name="Plugge C."/>
            <person name="Muyzer G."/>
            <person name="Kuever J."/>
            <person name="Parshina S."/>
            <person name="Ivanova A."/>
            <person name="Nazina T."/>
            <person name="Woyke T."/>
        </authorList>
    </citation>
    <scope>NUCLEOTIDE SEQUENCE [LARGE SCALE GENOMIC DNA]</scope>
    <source>
        <strain evidence="5">DSM 14880 / VKM B-2319 / CO-1-SRB</strain>
    </source>
</reference>
<feature type="transmembrane region" description="Helical" evidence="3">
    <location>
        <begin position="7"/>
        <end position="27"/>
    </location>
</feature>
<keyword evidence="3" id="KW-1133">Transmembrane helix</keyword>
<keyword evidence="2" id="KW-0175">Coiled coil</keyword>
<proteinExistence type="inferred from homology"/>
<feature type="coiled-coil region" evidence="2">
    <location>
        <begin position="42"/>
        <end position="76"/>
    </location>
</feature>
<dbReference type="eggNOG" id="COG3879">
    <property type="taxonomic scope" value="Bacteria"/>
</dbReference>
<evidence type="ECO:0008006" key="6">
    <source>
        <dbReference type="Google" id="ProtNLM"/>
    </source>
</evidence>
<dbReference type="Pfam" id="PF05949">
    <property type="entry name" value="DUF881"/>
    <property type="match status" value="1"/>
</dbReference>
<evidence type="ECO:0000313" key="4">
    <source>
        <dbReference type="EMBL" id="AEF95171.1"/>
    </source>
</evidence>
<evidence type="ECO:0000256" key="1">
    <source>
        <dbReference type="ARBA" id="ARBA00009108"/>
    </source>
</evidence>
<protein>
    <recommendedName>
        <fullName evidence="6">Division initiation protein</fullName>
    </recommendedName>
</protein>
<dbReference type="HOGENOM" id="CLU_040273_4_0_9"/>
<comment type="similarity">
    <text evidence="1">Belongs to the UPF0749 family.</text>
</comment>
<accession>F6B3E0</accession>
<dbReference type="PANTHER" id="PTHR37313:SF2">
    <property type="entry name" value="UPF0749 PROTEIN YLXX"/>
    <property type="match status" value="1"/>
</dbReference>
<dbReference type="PANTHER" id="PTHR37313">
    <property type="entry name" value="UPF0749 PROTEIN RV1825"/>
    <property type="match status" value="1"/>
</dbReference>
<dbReference type="AlphaFoldDB" id="F6B3E0"/>
<sequence>MIIMNKTLYLSIAVVSVVLGLMVAFQFRSAGRVDSGVPFDRVQLLTTELRQIEKENDTLATEASDLEAKLSKAEKGSPEAFQAVQDELVKVRQAAGLTSMQGPGVEVTIAPIKKGDSAGDNLFTVRDEDLLRVVNELRAAGAEALSINGQRIISTSEIRLAGAFIDVNLTRLSPPYVVSAIGPAGQLESSLLIQGGLVDTMQEWGIAVTVVKKDKIIVPAYSRSINLEYAKPHKEAR</sequence>
<dbReference type="KEGG" id="dca:Desca_2336"/>
<organism evidence="4 5">
    <name type="scientific">Desulfotomaculum nigrificans (strain DSM 14880 / VKM B-2319 / CO-1-SRB)</name>
    <name type="common">Desulfotomaculum carboxydivorans</name>
    <dbReference type="NCBI Taxonomy" id="868595"/>
    <lineage>
        <taxon>Bacteria</taxon>
        <taxon>Bacillati</taxon>
        <taxon>Bacillota</taxon>
        <taxon>Clostridia</taxon>
        <taxon>Eubacteriales</taxon>
        <taxon>Desulfotomaculaceae</taxon>
        <taxon>Desulfotomaculum</taxon>
    </lineage>
</organism>
<dbReference type="EMBL" id="CP002736">
    <property type="protein sequence ID" value="AEF95171.1"/>
    <property type="molecule type" value="Genomic_DNA"/>
</dbReference>
<dbReference type="STRING" id="868595.Desca_2336"/>
<keyword evidence="3" id="KW-0812">Transmembrane</keyword>
<evidence type="ECO:0000313" key="5">
    <source>
        <dbReference type="Proteomes" id="UP000009226"/>
    </source>
</evidence>
<dbReference type="Gene3D" id="3.30.70.1880">
    <property type="entry name" value="Protein of unknown function DUF881"/>
    <property type="match status" value="1"/>
</dbReference>
<gene>
    <name evidence="4" type="ordered locus">Desca_2336</name>
</gene>
<dbReference type="InterPro" id="IPR010273">
    <property type="entry name" value="DUF881"/>
</dbReference>
<name>F6B3E0_DESCC</name>
<keyword evidence="3" id="KW-0472">Membrane</keyword>
<dbReference type="Proteomes" id="UP000009226">
    <property type="component" value="Chromosome"/>
</dbReference>
<evidence type="ECO:0000256" key="3">
    <source>
        <dbReference type="SAM" id="Phobius"/>
    </source>
</evidence>